<evidence type="ECO:0000313" key="4">
    <source>
        <dbReference type="Proteomes" id="UP000001194"/>
    </source>
</evidence>
<feature type="signal peptide" evidence="2">
    <location>
        <begin position="1"/>
        <end position="19"/>
    </location>
</feature>
<dbReference type="GeneID" id="6083105"/>
<dbReference type="OrthoDB" id="7689696at2759"/>
<evidence type="ECO:0000313" key="3">
    <source>
        <dbReference type="EMBL" id="EDR01843.1"/>
    </source>
</evidence>
<protein>
    <submittedName>
        <fullName evidence="3">Predicted protein</fullName>
    </submittedName>
</protein>
<organism evidence="4">
    <name type="scientific">Laccaria bicolor (strain S238N-H82 / ATCC MYA-4686)</name>
    <name type="common">Bicoloured deceiver</name>
    <name type="synonym">Laccaria laccata var. bicolor</name>
    <dbReference type="NCBI Taxonomy" id="486041"/>
    <lineage>
        <taxon>Eukaryota</taxon>
        <taxon>Fungi</taxon>
        <taxon>Dikarya</taxon>
        <taxon>Basidiomycota</taxon>
        <taxon>Agaricomycotina</taxon>
        <taxon>Agaricomycetes</taxon>
        <taxon>Agaricomycetidae</taxon>
        <taxon>Agaricales</taxon>
        <taxon>Agaricineae</taxon>
        <taxon>Hydnangiaceae</taxon>
        <taxon>Laccaria</taxon>
    </lineage>
</organism>
<keyword evidence="2" id="KW-0732">Signal</keyword>
<dbReference type="RefSeq" id="XP_001887453.1">
    <property type="nucleotide sequence ID" value="XM_001887418.1"/>
</dbReference>
<reference evidence="3 4" key="1">
    <citation type="journal article" date="2008" name="Nature">
        <title>The genome of Laccaria bicolor provides insights into mycorrhizal symbiosis.</title>
        <authorList>
            <person name="Martin F."/>
            <person name="Aerts A."/>
            <person name="Ahren D."/>
            <person name="Brun A."/>
            <person name="Danchin E.G.J."/>
            <person name="Duchaussoy F."/>
            <person name="Gibon J."/>
            <person name="Kohler A."/>
            <person name="Lindquist E."/>
            <person name="Pereda V."/>
            <person name="Salamov A."/>
            <person name="Shapiro H.J."/>
            <person name="Wuyts J."/>
            <person name="Blaudez D."/>
            <person name="Buee M."/>
            <person name="Brokstein P."/>
            <person name="Canbaeck B."/>
            <person name="Cohen D."/>
            <person name="Courty P.E."/>
            <person name="Coutinho P.M."/>
            <person name="Delaruelle C."/>
            <person name="Detter J.C."/>
            <person name="Deveau A."/>
            <person name="DiFazio S."/>
            <person name="Duplessis S."/>
            <person name="Fraissinet-Tachet L."/>
            <person name="Lucic E."/>
            <person name="Frey-Klett P."/>
            <person name="Fourrey C."/>
            <person name="Feussner I."/>
            <person name="Gay G."/>
            <person name="Grimwood J."/>
            <person name="Hoegger P.J."/>
            <person name="Jain P."/>
            <person name="Kilaru S."/>
            <person name="Labbe J."/>
            <person name="Lin Y.C."/>
            <person name="Legue V."/>
            <person name="Le Tacon F."/>
            <person name="Marmeisse R."/>
            <person name="Melayah D."/>
            <person name="Montanini B."/>
            <person name="Muratet M."/>
            <person name="Nehls U."/>
            <person name="Niculita-Hirzel H."/>
            <person name="Oudot-Le Secq M.P."/>
            <person name="Peter M."/>
            <person name="Quesneville H."/>
            <person name="Rajashekar B."/>
            <person name="Reich M."/>
            <person name="Rouhier N."/>
            <person name="Schmutz J."/>
            <person name="Yin T."/>
            <person name="Chalot M."/>
            <person name="Henrissat B."/>
            <person name="Kuees U."/>
            <person name="Lucas S."/>
            <person name="Van de Peer Y."/>
            <person name="Podila G.K."/>
            <person name="Polle A."/>
            <person name="Pukkila P.J."/>
            <person name="Richardson P.M."/>
            <person name="Rouze P."/>
            <person name="Sanders I.R."/>
            <person name="Stajich J.E."/>
            <person name="Tunlid A."/>
            <person name="Tuskan G."/>
            <person name="Grigoriev I.V."/>
        </authorList>
    </citation>
    <scope>NUCLEOTIDE SEQUENCE [LARGE SCALE GENOMIC DNA]</scope>
    <source>
        <strain evidence="4">S238N-H82 / ATCC MYA-4686</strain>
    </source>
</reference>
<gene>
    <name evidence="3" type="ORF">LACBIDRAFT_332878</name>
</gene>
<evidence type="ECO:0000256" key="2">
    <source>
        <dbReference type="SAM" id="SignalP"/>
    </source>
</evidence>
<proteinExistence type="predicted"/>
<accession>B0DU50</accession>
<dbReference type="HOGENOM" id="CLU_1886125_0_0_1"/>
<dbReference type="AlphaFoldDB" id="B0DU50"/>
<sequence>MRWQESHLLSCLFAWLTSPLHLKETLSPSSGVNSPPKRGRKCGQSNTEETNTKHAKATTKSDVEGSGEEEPEAGKGTTKGKSGGKKQYFTIPHIIHMDSTGFHWLPLDSTGLDCQSQNWTPLDSPNTKLDWTGLD</sequence>
<keyword evidence="4" id="KW-1185">Reference proteome</keyword>
<feature type="region of interest" description="Disordered" evidence="1">
    <location>
        <begin position="25"/>
        <end position="85"/>
    </location>
</feature>
<dbReference type="InParanoid" id="B0DU50"/>
<dbReference type="KEGG" id="lbc:LACBIDRAFT_332878"/>
<dbReference type="Proteomes" id="UP000001194">
    <property type="component" value="Unassembled WGS sequence"/>
</dbReference>
<dbReference type="EMBL" id="DS547135">
    <property type="protein sequence ID" value="EDR01843.1"/>
    <property type="molecule type" value="Genomic_DNA"/>
</dbReference>
<name>B0DU50_LACBS</name>
<evidence type="ECO:0000256" key="1">
    <source>
        <dbReference type="SAM" id="MobiDB-lite"/>
    </source>
</evidence>
<feature type="chain" id="PRO_5002747341" evidence="2">
    <location>
        <begin position="20"/>
        <end position="135"/>
    </location>
</feature>